<comment type="caution">
    <text evidence="1">The sequence shown here is derived from an EMBL/GenBank/DDBJ whole genome shotgun (WGS) entry which is preliminary data.</text>
</comment>
<feature type="non-terminal residue" evidence="1">
    <location>
        <position position="1"/>
    </location>
</feature>
<dbReference type="EMBL" id="BART01016861">
    <property type="protein sequence ID" value="GAG87106.1"/>
    <property type="molecule type" value="Genomic_DNA"/>
</dbReference>
<dbReference type="AlphaFoldDB" id="X1CS70"/>
<accession>X1CS70</accession>
<reference evidence="1" key="1">
    <citation type="journal article" date="2014" name="Front. Microbiol.">
        <title>High frequency of phylogenetically diverse reductive dehalogenase-homologous genes in deep subseafloor sedimentary metagenomes.</title>
        <authorList>
            <person name="Kawai M."/>
            <person name="Futagami T."/>
            <person name="Toyoda A."/>
            <person name="Takaki Y."/>
            <person name="Nishi S."/>
            <person name="Hori S."/>
            <person name="Arai W."/>
            <person name="Tsubouchi T."/>
            <person name="Morono Y."/>
            <person name="Uchiyama I."/>
            <person name="Ito T."/>
            <person name="Fujiyama A."/>
            <person name="Inagaki F."/>
            <person name="Takami H."/>
        </authorList>
    </citation>
    <scope>NUCLEOTIDE SEQUENCE</scope>
    <source>
        <strain evidence="1">Expedition CK06-06</strain>
    </source>
</reference>
<organism evidence="1">
    <name type="scientific">marine sediment metagenome</name>
    <dbReference type="NCBI Taxonomy" id="412755"/>
    <lineage>
        <taxon>unclassified sequences</taxon>
        <taxon>metagenomes</taxon>
        <taxon>ecological metagenomes</taxon>
    </lineage>
</organism>
<sequence length="49" mass="5695">RWYDGVEHYCFRIEKTKESLNGAIKMNNSPFADGCIPTYKIKKATKGKR</sequence>
<evidence type="ECO:0000313" key="1">
    <source>
        <dbReference type="EMBL" id="GAG87106.1"/>
    </source>
</evidence>
<name>X1CS70_9ZZZZ</name>
<proteinExistence type="predicted"/>
<gene>
    <name evidence="1" type="ORF">S01H4_32293</name>
</gene>
<protein>
    <submittedName>
        <fullName evidence="1">Uncharacterized protein</fullName>
    </submittedName>
</protein>